<evidence type="ECO:0000313" key="3">
    <source>
        <dbReference type="Proteomes" id="UP000265882"/>
    </source>
</evidence>
<dbReference type="AlphaFoldDB" id="A0A3A4NSJ7"/>
<feature type="domain" description="CD-NTase-associated protein 12/Pycsar effector protein TIR" evidence="1">
    <location>
        <begin position="234"/>
        <end position="346"/>
    </location>
</feature>
<comment type="caution">
    <text evidence="2">The sequence shown here is derived from an EMBL/GenBank/DDBJ whole genome shotgun (WGS) entry which is preliminary data.</text>
</comment>
<dbReference type="InterPro" id="IPR019302">
    <property type="entry name" value="CAP12/PCTIR_TIR_dom"/>
</dbReference>
<dbReference type="EMBL" id="QZKU01000045">
    <property type="protein sequence ID" value="RJP23513.1"/>
    <property type="molecule type" value="Genomic_DNA"/>
</dbReference>
<accession>A0A3A4NSJ7</accession>
<gene>
    <name evidence="2" type="ORF">C4520_06035</name>
</gene>
<reference evidence="2 3" key="1">
    <citation type="journal article" date="2017" name="ISME J.">
        <title>Energy and carbon metabolisms in a deep terrestrial subsurface fluid microbial community.</title>
        <authorList>
            <person name="Momper L."/>
            <person name="Jungbluth S.P."/>
            <person name="Lee M.D."/>
            <person name="Amend J.P."/>
        </authorList>
    </citation>
    <scope>NUCLEOTIDE SEQUENCE [LARGE SCALE GENOMIC DNA]</scope>
    <source>
        <strain evidence="2">SURF_5</strain>
    </source>
</reference>
<organism evidence="2 3">
    <name type="scientific">Abyssobacteria bacterium (strain SURF_5)</name>
    <dbReference type="NCBI Taxonomy" id="2093360"/>
    <lineage>
        <taxon>Bacteria</taxon>
        <taxon>Pseudomonadati</taxon>
        <taxon>Candidatus Hydrogenedentota</taxon>
        <taxon>Candidatus Abyssobacteria</taxon>
    </lineage>
</organism>
<evidence type="ECO:0000313" key="2">
    <source>
        <dbReference type="EMBL" id="RJP23513.1"/>
    </source>
</evidence>
<dbReference type="Pfam" id="PF10137">
    <property type="entry name" value="CAP12-PCTIR_TIR"/>
    <property type="match status" value="1"/>
</dbReference>
<sequence length="370" mass="41679">MLGKNDLHLELLEVAERLEQLAQEGQLPDVKTPLEELEGAANTVGKAWSGSWIGYQSRIYYSYFKPPPPGDHFNSWAGRADTDNWKEVDNEKVQERIYEKAGNPDLQKAERVAERARKAFESDKLEVMSLLNHALLEQEDSFLAQLKDRVEKTNITSRMEFIHALQPSKFSTLDVVAGQQGIQIPPHLSILSLVYYLRNTIESCAKLGQFARKAGSHLARLQRQTRRSLEIGTNVFIGHGRSPVWRELKDFVQDRLHLPWDEFNRIPVAGVTNVARLSELLQSAAMAFLVMTGEDEQADGTMNARMNVIHEAGLFQGRLGFNRAIILLEEGCEGFSNIEGLGQIPFPKGNITAAFEKVREVLEREGLIVS</sequence>
<dbReference type="GO" id="GO:0050135">
    <property type="term" value="F:NADP+ nucleosidase activity"/>
    <property type="evidence" value="ECO:0007669"/>
    <property type="project" value="InterPro"/>
</dbReference>
<protein>
    <recommendedName>
        <fullName evidence="1">CD-NTase-associated protein 12/Pycsar effector protein TIR domain-containing protein</fullName>
    </recommendedName>
</protein>
<name>A0A3A4NSJ7_ABYX5</name>
<proteinExistence type="predicted"/>
<dbReference type="Proteomes" id="UP000265882">
    <property type="component" value="Unassembled WGS sequence"/>
</dbReference>
<evidence type="ECO:0000259" key="1">
    <source>
        <dbReference type="Pfam" id="PF10137"/>
    </source>
</evidence>